<reference evidence="11" key="1">
    <citation type="submission" date="2021-01" db="EMBL/GenBank/DDBJ databases">
        <authorList>
            <person name="Corre E."/>
            <person name="Pelletier E."/>
            <person name="Niang G."/>
            <person name="Scheremetjew M."/>
            <person name="Finn R."/>
            <person name="Kale V."/>
            <person name="Holt S."/>
            <person name="Cochrane G."/>
            <person name="Meng A."/>
            <person name="Brown T."/>
            <person name="Cohen L."/>
        </authorList>
    </citation>
    <scope>NUCLEOTIDE SEQUENCE</scope>
    <source>
        <strain evidence="11">CCMP494</strain>
    </source>
</reference>
<evidence type="ECO:0000256" key="8">
    <source>
        <dbReference type="ARBA" id="ARBA00023136"/>
    </source>
</evidence>
<evidence type="ECO:0000313" key="11">
    <source>
        <dbReference type="EMBL" id="CAD8594182.1"/>
    </source>
</evidence>
<comment type="similarity">
    <text evidence="2 10">Belongs to the mitochondrial carrier (TC 2.A.29) family.</text>
</comment>
<evidence type="ECO:0000256" key="9">
    <source>
        <dbReference type="PROSITE-ProRule" id="PRU00282"/>
    </source>
</evidence>
<dbReference type="SUPFAM" id="SSF103506">
    <property type="entry name" value="Mitochondrial carrier"/>
    <property type="match status" value="1"/>
</dbReference>
<dbReference type="InterPro" id="IPR050567">
    <property type="entry name" value="Mitochondrial_Carrier"/>
</dbReference>
<dbReference type="InterPro" id="IPR018108">
    <property type="entry name" value="MCP_transmembrane"/>
</dbReference>
<dbReference type="InterPro" id="IPR023395">
    <property type="entry name" value="MCP_dom_sf"/>
</dbReference>
<name>A0A7S0PVQ8_MICPS</name>
<proteinExistence type="inferred from homology"/>
<keyword evidence="6" id="KW-1133">Transmembrane helix</keyword>
<evidence type="ECO:0000256" key="10">
    <source>
        <dbReference type="RuleBase" id="RU000488"/>
    </source>
</evidence>
<comment type="subcellular location">
    <subcellularLocation>
        <location evidence="1">Mitochondrion membrane</location>
        <topology evidence="1">Multi-pass membrane protein</topology>
    </subcellularLocation>
</comment>
<dbReference type="Gene3D" id="1.50.40.10">
    <property type="entry name" value="Mitochondrial carrier domain"/>
    <property type="match status" value="1"/>
</dbReference>
<dbReference type="GO" id="GO:0031966">
    <property type="term" value="C:mitochondrial membrane"/>
    <property type="evidence" value="ECO:0007669"/>
    <property type="project" value="UniProtKB-SubCell"/>
</dbReference>
<keyword evidence="4 9" id="KW-0812">Transmembrane</keyword>
<keyword evidence="3 10" id="KW-0813">Transport</keyword>
<evidence type="ECO:0000256" key="4">
    <source>
        <dbReference type="ARBA" id="ARBA00022692"/>
    </source>
</evidence>
<evidence type="ECO:0000256" key="5">
    <source>
        <dbReference type="ARBA" id="ARBA00022737"/>
    </source>
</evidence>
<dbReference type="Pfam" id="PF00153">
    <property type="entry name" value="Mito_carr"/>
    <property type="match status" value="3"/>
</dbReference>
<dbReference type="AlphaFoldDB" id="A0A7S0PVQ8"/>
<dbReference type="GO" id="GO:0022857">
    <property type="term" value="F:transmembrane transporter activity"/>
    <property type="evidence" value="ECO:0007669"/>
    <property type="project" value="TreeGrafter"/>
</dbReference>
<accession>A0A7S0PVQ8</accession>
<keyword evidence="8 9" id="KW-0472">Membrane</keyword>
<evidence type="ECO:0000256" key="6">
    <source>
        <dbReference type="ARBA" id="ARBA00022989"/>
    </source>
</evidence>
<feature type="repeat" description="Solcar" evidence="9">
    <location>
        <begin position="57"/>
        <end position="144"/>
    </location>
</feature>
<gene>
    <name evidence="11" type="ORF">MSP1404_LOCUS11586</name>
</gene>
<keyword evidence="5" id="KW-0677">Repeat</keyword>
<feature type="repeat" description="Solcar" evidence="9">
    <location>
        <begin position="254"/>
        <end position="343"/>
    </location>
</feature>
<protein>
    <recommendedName>
        <fullName evidence="12">Mitochondrial carrier family</fullName>
    </recommendedName>
</protein>
<evidence type="ECO:0000256" key="1">
    <source>
        <dbReference type="ARBA" id="ARBA00004225"/>
    </source>
</evidence>
<feature type="repeat" description="Solcar" evidence="9">
    <location>
        <begin position="150"/>
        <end position="244"/>
    </location>
</feature>
<sequence>MTVPSNVLLQSFRSVLDSPGMSVSHARRGHAIATGFAHPADSAFVAASGAEPQSALVRSAKDVFAGTCGGITVTLVGHPFDTVKVLLQTQSATNPAYKGPLDAASKVVKSEGFKGLYKGVTSPLAGQMFFRATLFFGYARAKEIVGVSPDDPMSYAKAGLLAWMAGSFFESPIDLFKSQWQTQIVQAKQNPNYVPPYKTVGECVKASFKHNGIRGPYQAFGATLVRNLPAGAIYFGVFENTKNYFAAKHEDGKPRDWEIMFAGGLGGFFYWSLFYPVDVIKSAMMTDSINKAERKYKGFLDAGSQLYKQGGVKRLYAGLVPCLLRASPANAGMLFVVDKVKQLLG</sequence>
<evidence type="ECO:0000256" key="7">
    <source>
        <dbReference type="ARBA" id="ARBA00023128"/>
    </source>
</evidence>
<evidence type="ECO:0000256" key="2">
    <source>
        <dbReference type="ARBA" id="ARBA00006375"/>
    </source>
</evidence>
<dbReference type="PANTHER" id="PTHR45624">
    <property type="entry name" value="MITOCHONDRIAL BASIC AMINO ACIDS TRANSPORTER-RELATED"/>
    <property type="match status" value="1"/>
</dbReference>
<dbReference type="PROSITE" id="PS50920">
    <property type="entry name" value="SOLCAR"/>
    <property type="match status" value="3"/>
</dbReference>
<evidence type="ECO:0000256" key="3">
    <source>
        <dbReference type="ARBA" id="ARBA00022448"/>
    </source>
</evidence>
<dbReference type="EMBL" id="HBEV01014885">
    <property type="protein sequence ID" value="CAD8594182.1"/>
    <property type="molecule type" value="Transcribed_RNA"/>
</dbReference>
<keyword evidence="7" id="KW-0496">Mitochondrion</keyword>
<organism evidence="11">
    <name type="scientific">Micromonas pusilla</name>
    <name type="common">Picoplanktonic green alga</name>
    <name type="synonym">Chromulina pusilla</name>
    <dbReference type="NCBI Taxonomy" id="38833"/>
    <lineage>
        <taxon>Eukaryota</taxon>
        <taxon>Viridiplantae</taxon>
        <taxon>Chlorophyta</taxon>
        <taxon>Mamiellophyceae</taxon>
        <taxon>Mamiellales</taxon>
        <taxon>Mamiellaceae</taxon>
        <taxon>Micromonas</taxon>
    </lineage>
</organism>
<dbReference type="PANTHER" id="PTHR45624:SF24">
    <property type="entry name" value="MITOCHONDRIAL SUBSTRATE CARRIER FAMILY PROTEIN G"/>
    <property type="match status" value="1"/>
</dbReference>
<evidence type="ECO:0008006" key="12">
    <source>
        <dbReference type="Google" id="ProtNLM"/>
    </source>
</evidence>